<comment type="caution">
    <text evidence="3">The sequence shown here is derived from an EMBL/GenBank/DDBJ whole genome shotgun (WGS) entry which is preliminary data.</text>
</comment>
<gene>
    <name evidence="3" type="ORF">B0T10DRAFT_476642</name>
</gene>
<feature type="region of interest" description="Disordered" evidence="1">
    <location>
        <begin position="104"/>
        <end position="123"/>
    </location>
</feature>
<evidence type="ECO:0000256" key="2">
    <source>
        <dbReference type="SAM" id="SignalP"/>
    </source>
</evidence>
<evidence type="ECO:0000313" key="3">
    <source>
        <dbReference type="EMBL" id="KAH6897344.1"/>
    </source>
</evidence>
<evidence type="ECO:0000256" key="1">
    <source>
        <dbReference type="SAM" id="MobiDB-lite"/>
    </source>
</evidence>
<evidence type="ECO:0008006" key="5">
    <source>
        <dbReference type="Google" id="ProtNLM"/>
    </source>
</evidence>
<reference evidence="3 4" key="1">
    <citation type="journal article" date="2021" name="Nat. Commun.">
        <title>Genetic determinants of endophytism in the Arabidopsis root mycobiome.</title>
        <authorList>
            <person name="Mesny F."/>
            <person name="Miyauchi S."/>
            <person name="Thiergart T."/>
            <person name="Pickel B."/>
            <person name="Atanasova L."/>
            <person name="Karlsson M."/>
            <person name="Huettel B."/>
            <person name="Barry K.W."/>
            <person name="Haridas S."/>
            <person name="Chen C."/>
            <person name="Bauer D."/>
            <person name="Andreopoulos W."/>
            <person name="Pangilinan J."/>
            <person name="LaButti K."/>
            <person name="Riley R."/>
            <person name="Lipzen A."/>
            <person name="Clum A."/>
            <person name="Drula E."/>
            <person name="Henrissat B."/>
            <person name="Kohler A."/>
            <person name="Grigoriev I.V."/>
            <person name="Martin F.M."/>
            <person name="Hacquard S."/>
        </authorList>
    </citation>
    <scope>NUCLEOTIDE SEQUENCE [LARGE SCALE GENOMIC DNA]</scope>
    <source>
        <strain evidence="3 4">MPI-CAGE-CH-0241</strain>
    </source>
</reference>
<keyword evidence="2" id="KW-0732">Signal</keyword>
<name>A0A9P8WE53_9HYPO</name>
<protein>
    <recommendedName>
        <fullName evidence="5">Secreted protein</fullName>
    </recommendedName>
</protein>
<feature type="chain" id="PRO_5040347649" description="Secreted protein" evidence="2">
    <location>
        <begin position="25"/>
        <end position="123"/>
    </location>
</feature>
<keyword evidence="4" id="KW-1185">Reference proteome</keyword>
<dbReference type="Proteomes" id="UP000777438">
    <property type="component" value="Unassembled WGS sequence"/>
</dbReference>
<evidence type="ECO:0000313" key="4">
    <source>
        <dbReference type="Proteomes" id="UP000777438"/>
    </source>
</evidence>
<accession>A0A9P8WE53</accession>
<dbReference type="AlphaFoldDB" id="A0A9P8WE53"/>
<dbReference type="EMBL" id="JAGPYM010000003">
    <property type="protein sequence ID" value="KAH6897344.1"/>
    <property type="molecule type" value="Genomic_DNA"/>
</dbReference>
<sequence length="123" mass="13393">MAWVSHRLPRLLCSAIGHCMRCLALPVQQPPSSSSPCSALTYKCHHASSLQRNETRLFAAFPRHQHLRQALCLSTVVMLPPGTAGIRCCGSQALRTHVASSCRETQKASSHKNDSVFGESEAP</sequence>
<organism evidence="3 4">
    <name type="scientific">Thelonectria olida</name>
    <dbReference type="NCBI Taxonomy" id="1576542"/>
    <lineage>
        <taxon>Eukaryota</taxon>
        <taxon>Fungi</taxon>
        <taxon>Dikarya</taxon>
        <taxon>Ascomycota</taxon>
        <taxon>Pezizomycotina</taxon>
        <taxon>Sordariomycetes</taxon>
        <taxon>Hypocreomycetidae</taxon>
        <taxon>Hypocreales</taxon>
        <taxon>Nectriaceae</taxon>
        <taxon>Thelonectria</taxon>
    </lineage>
</organism>
<feature type="signal peptide" evidence="2">
    <location>
        <begin position="1"/>
        <end position="24"/>
    </location>
</feature>
<proteinExistence type="predicted"/>